<protein>
    <recommendedName>
        <fullName evidence="4">AT-hook motif nuclear-localized protein</fullName>
    </recommendedName>
</protein>
<evidence type="ECO:0000256" key="2">
    <source>
        <dbReference type="ARBA" id="ARBA00023125"/>
    </source>
</evidence>
<dbReference type="GO" id="GO:0005634">
    <property type="term" value="C:nucleus"/>
    <property type="evidence" value="ECO:0007669"/>
    <property type="project" value="UniProtKB-SubCell"/>
</dbReference>
<feature type="compositionally biased region" description="Polar residues" evidence="5">
    <location>
        <begin position="134"/>
        <end position="143"/>
    </location>
</feature>
<dbReference type="CDD" id="cd11378">
    <property type="entry name" value="DUF296"/>
    <property type="match status" value="1"/>
</dbReference>
<feature type="compositionally biased region" description="Polar residues" evidence="5">
    <location>
        <begin position="100"/>
        <end position="109"/>
    </location>
</feature>
<keyword evidence="1 4" id="KW-0805">Transcription regulation</keyword>
<evidence type="ECO:0000256" key="1">
    <source>
        <dbReference type="ARBA" id="ARBA00023015"/>
    </source>
</evidence>
<dbReference type="PANTHER" id="PTHR31500">
    <property type="entry name" value="AT-HOOK MOTIF NUCLEAR-LOCALIZED PROTEIN 9"/>
    <property type="match status" value="1"/>
</dbReference>
<dbReference type="GO" id="GO:0003680">
    <property type="term" value="F:minor groove of adenine-thymine-rich DNA binding"/>
    <property type="evidence" value="ECO:0007669"/>
    <property type="project" value="UniProtKB-UniRule"/>
</dbReference>
<dbReference type="AlphaFoldDB" id="A0AAV1CF40"/>
<evidence type="ECO:0000259" key="6">
    <source>
        <dbReference type="Pfam" id="PF03479"/>
    </source>
</evidence>
<evidence type="ECO:0000313" key="8">
    <source>
        <dbReference type="Proteomes" id="UP001161247"/>
    </source>
</evidence>
<keyword evidence="4" id="KW-0539">Nucleus</keyword>
<dbReference type="Gene3D" id="3.30.1330.80">
    <property type="entry name" value="Hypothetical protein, similar to alpha- acetolactate decarboxylase, domain 2"/>
    <property type="match status" value="1"/>
</dbReference>
<accession>A0AAV1CF40</accession>
<feature type="region of interest" description="Disordered" evidence="5">
    <location>
        <begin position="94"/>
        <end position="164"/>
    </location>
</feature>
<reference evidence="7" key="1">
    <citation type="submission" date="2023-03" db="EMBL/GenBank/DDBJ databases">
        <authorList>
            <person name="Julca I."/>
        </authorList>
    </citation>
    <scope>NUCLEOTIDE SEQUENCE</scope>
</reference>
<feature type="region of interest" description="Disordered" evidence="5">
    <location>
        <begin position="300"/>
        <end position="364"/>
    </location>
</feature>
<comment type="subcellular location">
    <subcellularLocation>
        <location evidence="4">Nucleus</location>
    </subcellularLocation>
</comment>
<keyword evidence="3 4" id="KW-0804">Transcription</keyword>
<keyword evidence="8" id="KW-1185">Reference proteome</keyword>
<comment type="function">
    <text evidence="4">Transcription factor that specifically binds AT-rich DNA sequences related to the nuclear matrix attachment regions (MARs).</text>
</comment>
<dbReference type="Pfam" id="PF03479">
    <property type="entry name" value="PCC"/>
    <property type="match status" value="1"/>
</dbReference>
<dbReference type="InterPro" id="IPR005175">
    <property type="entry name" value="PPC_dom"/>
</dbReference>
<dbReference type="InterPro" id="IPR039605">
    <property type="entry name" value="AHL"/>
</dbReference>
<dbReference type="Proteomes" id="UP001161247">
    <property type="component" value="Chromosome 2"/>
</dbReference>
<feature type="compositionally biased region" description="Basic and acidic residues" evidence="5">
    <location>
        <begin position="303"/>
        <end position="321"/>
    </location>
</feature>
<evidence type="ECO:0000256" key="4">
    <source>
        <dbReference type="RuleBase" id="RU367031"/>
    </source>
</evidence>
<dbReference type="SUPFAM" id="SSF117856">
    <property type="entry name" value="AF0104/ALDC/Ptd012-like"/>
    <property type="match status" value="1"/>
</dbReference>
<sequence>MDGREGMALSGSAAYYFNRGGGVGGSASGSNVGGGGSMNQSGVGLASPHGFKTLSNPNNISVQSNYGGGGGGGGGVPIMGSAYHVENPSASYPHGGITMSMASSISPSETGKKKRGRPRKYAPDGANMKLGLSPMSSKPSPESLTPGGSRKNRGRPPGSGWKQRLAPLGDWMNSTAGLAFTPHVIHVAVGEDIAAKIMSFAQQRPRALCILSATGIVSAVTLRQPTTTSTMTYEGRFEILCLSGSYLLAESGGPRNRTGGLSISVCSTDGQVFGGAIGGKLVASTPAQVVACSFVFGGTKGKTKSESSDKDEKSLVPKLDQKPSLQVTVASSQGHTANSGIGNWPSVSRQDLRNPQTEIDLTRG</sequence>
<evidence type="ECO:0000313" key="7">
    <source>
        <dbReference type="EMBL" id="CAI9094040.1"/>
    </source>
</evidence>
<dbReference type="EMBL" id="OX459119">
    <property type="protein sequence ID" value="CAI9094040.1"/>
    <property type="molecule type" value="Genomic_DNA"/>
</dbReference>
<evidence type="ECO:0000256" key="5">
    <source>
        <dbReference type="SAM" id="MobiDB-lite"/>
    </source>
</evidence>
<feature type="domain" description="PPC" evidence="6">
    <location>
        <begin position="181"/>
        <end position="294"/>
    </location>
</feature>
<evidence type="ECO:0000256" key="3">
    <source>
        <dbReference type="ARBA" id="ARBA00023163"/>
    </source>
</evidence>
<proteinExistence type="predicted"/>
<keyword evidence="2 4" id="KW-0238">DNA-binding</keyword>
<name>A0AAV1CF40_OLDCO</name>
<organism evidence="7 8">
    <name type="scientific">Oldenlandia corymbosa var. corymbosa</name>
    <dbReference type="NCBI Taxonomy" id="529605"/>
    <lineage>
        <taxon>Eukaryota</taxon>
        <taxon>Viridiplantae</taxon>
        <taxon>Streptophyta</taxon>
        <taxon>Embryophyta</taxon>
        <taxon>Tracheophyta</taxon>
        <taxon>Spermatophyta</taxon>
        <taxon>Magnoliopsida</taxon>
        <taxon>eudicotyledons</taxon>
        <taxon>Gunneridae</taxon>
        <taxon>Pentapetalae</taxon>
        <taxon>asterids</taxon>
        <taxon>lamiids</taxon>
        <taxon>Gentianales</taxon>
        <taxon>Rubiaceae</taxon>
        <taxon>Rubioideae</taxon>
        <taxon>Spermacoceae</taxon>
        <taxon>Hedyotis-Oldenlandia complex</taxon>
        <taxon>Oldenlandia</taxon>
    </lineage>
</organism>
<comment type="domain">
    <text evidence="4">The PPC domain mediates interactions between AHL proteins.</text>
</comment>
<gene>
    <name evidence="7" type="ORF">OLC1_LOCUS5309</name>
</gene>
<dbReference type="PANTHER" id="PTHR31500:SF64">
    <property type="entry name" value="AT-HOOK MOTIF NUCLEAR-LOCALIZED PROTEIN 12-RELATED"/>
    <property type="match status" value="1"/>
</dbReference>
<feature type="compositionally biased region" description="Polar residues" evidence="5">
    <location>
        <begin position="323"/>
        <end position="364"/>
    </location>
</feature>